<evidence type="ECO:0000313" key="6">
    <source>
        <dbReference type="EMBL" id="MBS9524367.1"/>
    </source>
</evidence>
<feature type="modified residue" description="4-aspartylphosphate" evidence="3">
    <location>
        <position position="56"/>
    </location>
</feature>
<dbReference type="GO" id="GO:0000160">
    <property type="term" value="P:phosphorelay signal transduction system"/>
    <property type="evidence" value="ECO:0007669"/>
    <property type="project" value="InterPro"/>
</dbReference>
<dbReference type="RefSeq" id="WP_213945224.1">
    <property type="nucleotide sequence ID" value="NZ_JAHBGI010000001.1"/>
</dbReference>
<dbReference type="PANTHER" id="PTHR43214">
    <property type="entry name" value="TWO-COMPONENT RESPONSE REGULATOR"/>
    <property type="match status" value="1"/>
</dbReference>
<keyword evidence="7" id="KW-1185">Reference proteome</keyword>
<sequence>MIRIVLADDHKMFAKGIAGLLEKDEEIQVDGIFQNGLEVLNHLKEYRPQPHMVLTDLNMPGMDGMNLIKNIRKTCQRCKIIVLSMYDDEEIFKACVKEGIDAYILKDADPDELVYTIYEVVENRHILHYPNVLKQASEEIYLDVYKEKFKLSRRETEILKFIVVEGLANKDIADKLCLSVHTIEAHRKKIHQKLEVNNATELIKKGLEMNL</sequence>
<dbReference type="SUPFAM" id="SSF46894">
    <property type="entry name" value="C-terminal effector domain of the bipartite response regulators"/>
    <property type="match status" value="1"/>
</dbReference>
<evidence type="ECO:0000259" key="4">
    <source>
        <dbReference type="PROSITE" id="PS50043"/>
    </source>
</evidence>
<dbReference type="PANTHER" id="PTHR43214:SF43">
    <property type="entry name" value="TWO-COMPONENT RESPONSE REGULATOR"/>
    <property type="match status" value="1"/>
</dbReference>
<reference evidence="6 7" key="1">
    <citation type="submission" date="2021-05" db="EMBL/GenBank/DDBJ databases">
        <authorList>
            <person name="Zhang Z.D."/>
            <person name="Osman G."/>
        </authorList>
    </citation>
    <scope>NUCLEOTIDE SEQUENCE [LARGE SCALE GENOMIC DNA]</scope>
    <source>
        <strain evidence="6 7">KCTC 32217</strain>
    </source>
</reference>
<dbReference type="GO" id="GO:0006355">
    <property type="term" value="P:regulation of DNA-templated transcription"/>
    <property type="evidence" value="ECO:0007669"/>
    <property type="project" value="InterPro"/>
</dbReference>
<evidence type="ECO:0000256" key="2">
    <source>
        <dbReference type="ARBA" id="ARBA00023125"/>
    </source>
</evidence>
<evidence type="ECO:0000256" key="3">
    <source>
        <dbReference type="PROSITE-ProRule" id="PRU00169"/>
    </source>
</evidence>
<gene>
    <name evidence="6" type="ORF">KI659_10100</name>
</gene>
<dbReference type="InterPro" id="IPR039420">
    <property type="entry name" value="WalR-like"/>
</dbReference>
<name>A0AAP2CM16_9BACT</name>
<dbReference type="Proteomes" id="UP001319104">
    <property type="component" value="Unassembled WGS sequence"/>
</dbReference>
<dbReference type="EMBL" id="JAHCMY010000004">
    <property type="protein sequence ID" value="MBS9524367.1"/>
    <property type="molecule type" value="Genomic_DNA"/>
</dbReference>
<dbReference type="SMART" id="SM00421">
    <property type="entry name" value="HTH_LUXR"/>
    <property type="match status" value="1"/>
</dbReference>
<evidence type="ECO:0000259" key="5">
    <source>
        <dbReference type="PROSITE" id="PS50110"/>
    </source>
</evidence>
<dbReference type="Pfam" id="PF00072">
    <property type="entry name" value="Response_reg"/>
    <property type="match status" value="1"/>
</dbReference>
<organism evidence="6 7">
    <name type="scientific">Litoribacter ruber</name>
    <dbReference type="NCBI Taxonomy" id="702568"/>
    <lineage>
        <taxon>Bacteria</taxon>
        <taxon>Pseudomonadati</taxon>
        <taxon>Bacteroidota</taxon>
        <taxon>Cytophagia</taxon>
        <taxon>Cytophagales</taxon>
        <taxon>Cyclobacteriaceae</taxon>
        <taxon>Litoribacter</taxon>
    </lineage>
</organism>
<evidence type="ECO:0000313" key="7">
    <source>
        <dbReference type="Proteomes" id="UP001319104"/>
    </source>
</evidence>
<feature type="domain" description="Response regulatory" evidence="5">
    <location>
        <begin position="3"/>
        <end position="121"/>
    </location>
</feature>
<dbReference type="CDD" id="cd17535">
    <property type="entry name" value="REC_NarL-like"/>
    <property type="match status" value="1"/>
</dbReference>
<dbReference type="InterPro" id="IPR001789">
    <property type="entry name" value="Sig_transdc_resp-reg_receiver"/>
</dbReference>
<dbReference type="SMART" id="SM00448">
    <property type="entry name" value="REC"/>
    <property type="match status" value="1"/>
</dbReference>
<evidence type="ECO:0000256" key="1">
    <source>
        <dbReference type="ARBA" id="ARBA00022553"/>
    </source>
</evidence>
<dbReference type="PROSITE" id="PS50043">
    <property type="entry name" value="HTH_LUXR_2"/>
    <property type="match status" value="1"/>
</dbReference>
<proteinExistence type="predicted"/>
<dbReference type="CDD" id="cd06170">
    <property type="entry name" value="LuxR_C_like"/>
    <property type="match status" value="1"/>
</dbReference>
<dbReference type="InterPro" id="IPR058245">
    <property type="entry name" value="NreC/VraR/RcsB-like_REC"/>
</dbReference>
<dbReference type="InterPro" id="IPR011006">
    <property type="entry name" value="CheY-like_superfamily"/>
</dbReference>
<accession>A0AAP2CM16</accession>
<dbReference type="SUPFAM" id="SSF52172">
    <property type="entry name" value="CheY-like"/>
    <property type="match status" value="1"/>
</dbReference>
<protein>
    <submittedName>
        <fullName evidence="6">Response regulator transcription factor</fullName>
    </submittedName>
</protein>
<dbReference type="GO" id="GO:0003677">
    <property type="term" value="F:DNA binding"/>
    <property type="evidence" value="ECO:0007669"/>
    <property type="project" value="UniProtKB-KW"/>
</dbReference>
<keyword evidence="2" id="KW-0238">DNA-binding</keyword>
<feature type="domain" description="HTH luxR-type" evidence="4">
    <location>
        <begin position="144"/>
        <end position="210"/>
    </location>
</feature>
<dbReference type="Gene3D" id="3.40.50.2300">
    <property type="match status" value="1"/>
</dbReference>
<keyword evidence="1 3" id="KW-0597">Phosphoprotein</keyword>
<comment type="caution">
    <text evidence="6">The sequence shown here is derived from an EMBL/GenBank/DDBJ whole genome shotgun (WGS) entry which is preliminary data.</text>
</comment>
<dbReference type="InterPro" id="IPR016032">
    <property type="entry name" value="Sig_transdc_resp-reg_C-effctor"/>
</dbReference>
<dbReference type="AlphaFoldDB" id="A0AAP2CM16"/>
<dbReference type="InterPro" id="IPR000792">
    <property type="entry name" value="Tscrpt_reg_LuxR_C"/>
</dbReference>
<dbReference type="PROSITE" id="PS50110">
    <property type="entry name" value="RESPONSE_REGULATORY"/>
    <property type="match status" value="1"/>
</dbReference>
<dbReference type="Pfam" id="PF00196">
    <property type="entry name" value="GerE"/>
    <property type="match status" value="1"/>
</dbReference>